<dbReference type="EMBL" id="JABFOF010000001">
    <property type="protein sequence ID" value="KAG2409457.1"/>
    <property type="molecule type" value="Genomic_DNA"/>
</dbReference>
<protein>
    <submittedName>
        <fullName evidence="1">Uncharacterized protein</fullName>
    </submittedName>
</protein>
<proteinExistence type="predicted"/>
<evidence type="ECO:0000313" key="2">
    <source>
        <dbReference type="Proteomes" id="UP000743370"/>
    </source>
</evidence>
<reference evidence="1 2" key="1">
    <citation type="submission" date="2020-05" db="EMBL/GenBank/DDBJ databases">
        <title>Vigna angularis (adzuki bean) Var. LongXiaoDou No. 4 denovo assembly.</title>
        <authorList>
            <person name="Xiang H."/>
        </authorList>
    </citation>
    <scope>NUCLEOTIDE SEQUENCE [LARGE SCALE GENOMIC DNA]</scope>
    <source>
        <tissue evidence="1">Leaf</tissue>
    </source>
</reference>
<dbReference type="Proteomes" id="UP000743370">
    <property type="component" value="Unassembled WGS sequence"/>
</dbReference>
<accession>A0A8T0LBP2</accession>
<name>A0A8T0LBP2_PHAAN</name>
<organism evidence="1 2">
    <name type="scientific">Phaseolus angularis</name>
    <name type="common">Azuki bean</name>
    <name type="synonym">Vigna angularis</name>
    <dbReference type="NCBI Taxonomy" id="3914"/>
    <lineage>
        <taxon>Eukaryota</taxon>
        <taxon>Viridiplantae</taxon>
        <taxon>Streptophyta</taxon>
        <taxon>Embryophyta</taxon>
        <taxon>Tracheophyta</taxon>
        <taxon>Spermatophyta</taxon>
        <taxon>Magnoliopsida</taxon>
        <taxon>eudicotyledons</taxon>
        <taxon>Gunneridae</taxon>
        <taxon>Pentapetalae</taxon>
        <taxon>rosids</taxon>
        <taxon>fabids</taxon>
        <taxon>Fabales</taxon>
        <taxon>Fabaceae</taxon>
        <taxon>Papilionoideae</taxon>
        <taxon>50 kb inversion clade</taxon>
        <taxon>NPAAA clade</taxon>
        <taxon>indigoferoid/millettioid clade</taxon>
        <taxon>Phaseoleae</taxon>
        <taxon>Vigna</taxon>
    </lineage>
</organism>
<gene>
    <name evidence="1" type="ORF">HKW66_Vig0001220</name>
</gene>
<evidence type="ECO:0000313" key="1">
    <source>
        <dbReference type="EMBL" id="KAG2409457.1"/>
    </source>
</evidence>
<comment type="caution">
    <text evidence="1">The sequence shown here is derived from an EMBL/GenBank/DDBJ whole genome shotgun (WGS) entry which is preliminary data.</text>
</comment>
<dbReference type="AlphaFoldDB" id="A0A8T0LBP2"/>
<sequence>MRSGRIVGDIHVDTTDEGYKIILLKVLRYEWATHKVREYAICCQWGNDIVDLVDQTYNMRDDIDDDVSDGIGQGHRPLRRGMIKRMQEELDEEAPKDIKALNIKLNWQLSHHLAQAEDR</sequence>